<sequence>MGFLVLLLALLLTGAPAAAVDKRIALTFDDAPRHRGPFFTPDERTERLIAGLRNARVRQAAFFVIPGNFGKNDGVGGERRIAAYVRAGHVIANHSWSHPALTDVSATEYIANIDQAEAWLKGQPGHRPWFRFPYLNEGRADKTKRNAVRAALAERGLRNGYVTADGADWNMEALTSDAVKANKPIDRKALRDLYVETMVGAADYNDALARRVLGRSPAHVLLLHETDLAALFIPDLVKGLRKAGWTIVTADEAYADPLGSRLPDVPSMQGTLTEARAWEQGMPAPRWYDRVSPKIADPLFRQRVLGER</sequence>
<evidence type="ECO:0000256" key="5">
    <source>
        <dbReference type="ARBA" id="ARBA00022801"/>
    </source>
</evidence>
<comment type="function">
    <text evidence="1">Is involved in generating a small heat-stable compound (Nod), an acylated oligomer of N-acetylglucosamine, that stimulates mitosis in various plant protoplasts.</text>
</comment>
<dbReference type="InterPro" id="IPR002509">
    <property type="entry name" value="NODB_dom"/>
</dbReference>
<dbReference type="PANTHER" id="PTHR10587:SF133">
    <property type="entry name" value="CHITIN DEACETYLASE 1-RELATED"/>
    <property type="match status" value="1"/>
</dbReference>
<evidence type="ECO:0000256" key="6">
    <source>
        <dbReference type="ARBA" id="ARBA00032976"/>
    </source>
</evidence>
<dbReference type="InterPro" id="IPR050248">
    <property type="entry name" value="Polysacc_deacetylase_ArnD"/>
</dbReference>
<comment type="similarity">
    <text evidence="2">Belongs to the polysaccharide deacetylase family.</text>
</comment>
<protein>
    <recommendedName>
        <fullName evidence="3">Chitooligosaccharide deacetylase</fullName>
    </recommendedName>
    <alternativeName>
        <fullName evidence="6">Nodulation protein B</fullName>
    </alternativeName>
</protein>
<dbReference type="InterPro" id="IPR011330">
    <property type="entry name" value="Glyco_hydro/deAcase_b/a-brl"/>
</dbReference>
<dbReference type="PANTHER" id="PTHR10587">
    <property type="entry name" value="GLYCOSYL TRANSFERASE-RELATED"/>
    <property type="match status" value="1"/>
</dbReference>
<dbReference type="SUPFAM" id="SSF88713">
    <property type="entry name" value="Glycoside hydrolase/deacetylase"/>
    <property type="match status" value="1"/>
</dbReference>
<evidence type="ECO:0000256" key="4">
    <source>
        <dbReference type="ARBA" id="ARBA00022723"/>
    </source>
</evidence>
<evidence type="ECO:0000313" key="10">
    <source>
        <dbReference type="Proteomes" id="UP001382935"/>
    </source>
</evidence>
<keyword evidence="10" id="KW-1185">Reference proteome</keyword>
<evidence type="ECO:0000256" key="1">
    <source>
        <dbReference type="ARBA" id="ARBA00003236"/>
    </source>
</evidence>
<accession>A0ABZ2G2U2</accession>
<keyword evidence="4" id="KW-0479">Metal-binding</keyword>
<gene>
    <name evidence="9" type="ORF">V6R86_12215</name>
</gene>
<proteinExistence type="inferred from homology"/>
<evidence type="ECO:0000259" key="8">
    <source>
        <dbReference type="PROSITE" id="PS51677"/>
    </source>
</evidence>
<dbReference type="Gene3D" id="3.20.20.370">
    <property type="entry name" value="Glycoside hydrolase/deacetylase"/>
    <property type="match status" value="1"/>
</dbReference>
<evidence type="ECO:0000313" key="9">
    <source>
        <dbReference type="EMBL" id="WWM71412.1"/>
    </source>
</evidence>
<keyword evidence="5" id="KW-0378">Hydrolase</keyword>
<organism evidence="9 10">
    <name type="scientific">Sphingomonas kaistensis</name>
    <dbReference type="NCBI Taxonomy" id="298708"/>
    <lineage>
        <taxon>Bacteria</taxon>
        <taxon>Pseudomonadati</taxon>
        <taxon>Pseudomonadota</taxon>
        <taxon>Alphaproteobacteria</taxon>
        <taxon>Sphingomonadales</taxon>
        <taxon>Sphingomonadaceae</taxon>
        <taxon>Sphingomonas</taxon>
    </lineage>
</organism>
<evidence type="ECO:0000256" key="2">
    <source>
        <dbReference type="ARBA" id="ARBA00010973"/>
    </source>
</evidence>
<dbReference type="PROSITE" id="PS51677">
    <property type="entry name" value="NODB"/>
    <property type="match status" value="1"/>
</dbReference>
<dbReference type="EMBL" id="CP145607">
    <property type="protein sequence ID" value="WWM71412.1"/>
    <property type="molecule type" value="Genomic_DNA"/>
</dbReference>
<dbReference type="Proteomes" id="UP001382935">
    <property type="component" value="Chromosome"/>
</dbReference>
<feature type="signal peptide" evidence="7">
    <location>
        <begin position="1"/>
        <end position="19"/>
    </location>
</feature>
<evidence type="ECO:0000256" key="7">
    <source>
        <dbReference type="SAM" id="SignalP"/>
    </source>
</evidence>
<feature type="chain" id="PRO_5045781473" description="Chitooligosaccharide deacetylase" evidence="7">
    <location>
        <begin position="20"/>
        <end position="308"/>
    </location>
</feature>
<dbReference type="Pfam" id="PF01522">
    <property type="entry name" value="Polysacc_deac_1"/>
    <property type="match status" value="1"/>
</dbReference>
<name>A0ABZ2G2U2_9SPHN</name>
<feature type="domain" description="NodB homology" evidence="8">
    <location>
        <begin position="22"/>
        <end position="248"/>
    </location>
</feature>
<reference evidence="9 10" key="1">
    <citation type="submission" date="2024-02" db="EMBL/GenBank/DDBJ databases">
        <title>Full genome sequence of Sphingomonas kaistensis.</title>
        <authorList>
            <person name="Poletto B.L."/>
            <person name="Silva G."/>
            <person name="Galante D."/>
            <person name="Campos K.R."/>
            <person name="Santos M.B.N."/>
            <person name="Sacchi C.T."/>
        </authorList>
    </citation>
    <scope>NUCLEOTIDE SEQUENCE [LARGE SCALE GENOMIC DNA]</scope>
    <source>
        <strain evidence="9 10">MA4R</strain>
    </source>
</reference>
<dbReference type="RefSeq" id="WP_338504825.1">
    <property type="nucleotide sequence ID" value="NZ_CP145607.1"/>
</dbReference>
<keyword evidence="7" id="KW-0732">Signal</keyword>
<evidence type="ECO:0000256" key="3">
    <source>
        <dbReference type="ARBA" id="ARBA00020071"/>
    </source>
</evidence>